<name>A0A2P2PN31_RHIMU</name>
<accession>A0A2P2PN31</accession>
<dbReference type="EMBL" id="GGEC01075650">
    <property type="protein sequence ID" value="MBX56134.1"/>
    <property type="molecule type" value="Transcribed_RNA"/>
</dbReference>
<evidence type="ECO:0000313" key="1">
    <source>
        <dbReference type="EMBL" id="MBX56134.1"/>
    </source>
</evidence>
<organism evidence="1">
    <name type="scientific">Rhizophora mucronata</name>
    <name type="common">Asiatic mangrove</name>
    <dbReference type="NCBI Taxonomy" id="61149"/>
    <lineage>
        <taxon>Eukaryota</taxon>
        <taxon>Viridiplantae</taxon>
        <taxon>Streptophyta</taxon>
        <taxon>Embryophyta</taxon>
        <taxon>Tracheophyta</taxon>
        <taxon>Spermatophyta</taxon>
        <taxon>Magnoliopsida</taxon>
        <taxon>eudicotyledons</taxon>
        <taxon>Gunneridae</taxon>
        <taxon>Pentapetalae</taxon>
        <taxon>rosids</taxon>
        <taxon>fabids</taxon>
        <taxon>Malpighiales</taxon>
        <taxon>Rhizophoraceae</taxon>
        <taxon>Rhizophora</taxon>
    </lineage>
</organism>
<proteinExistence type="predicted"/>
<reference evidence="1" key="1">
    <citation type="submission" date="2018-02" db="EMBL/GenBank/DDBJ databases">
        <title>Rhizophora mucronata_Transcriptome.</title>
        <authorList>
            <person name="Meera S.P."/>
            <person name="Sreeshan A."/>
            <person name="Augustine A."/>
        </authorList>
    </citation>
    <scope>NUCLEOTIDE SEQUENCE</scope>
    <source>
        <tissue evidence="1">Leaf</tissue>
    </source>
</reference>
<dbReference type="AlphaFoldDB" id="A0A2P2PN31"/>
<protein>
    <submittedName>
        <fullName evidence="1">Uncharacterized protein</fullName>
    </submittedName>
</protein>
<sequence length="18" mass="2219">MQNPLLLFKREVEKKKNC</sequence>